<dbReference type="EMBL" id="JSVU01000016">
    <property type="protein sequence ID" value="KJJ37295.1"/>
    <property type="molecule type" value="Genomic_DNA"/>
</dbReference>
<sequence length="226" mass="25888">MEAKAYNTLIIDDHPLIIEAFRNALLHLANAIEELEFSITEATTCDAAQNLMERYNPHKTLDLVFLDIKLPPSPTLGMLSGEDLGLEIREKHPQAKIVVATTFNDNYRIQNIFKNINPEGFVIKSDIATETLVPALIEVLQDPPYYSKTVLQAIRKYISHDYLLDKWDRHLLYELSQGTKMKDLPTLMPFSLGALEKRKRQLKIVFGVEDGEDRELLQQARQHGFI</sequence>
<proteinExistence type="predicted"/>
<accession>A0ABR5DEU8</accession>
<comment type="caution">
    <text evidence="3">The sequence shown here is derived from an EMBL/GenBank/DDBJ whole genome shotgun (WGS) entry which is preliminary data.</text>
</comment>
<dbReference type="PANTHER" id="PTHR45566:SF1">
    <property type="entry name" value="HTH-TYPE TRANSCRIPTIONAL REGULATOR YHJB-RELATED"/>
    <property type="match status" value="1"/>
</dbReference>
<organism evidence="3 4">
    <name type="scientific">Aequorivita vladivostokensis</name>
    <dbReference type="NCBI Taxonomy" id="171194"/>
    <lineage>
        <taxon>Bacteria</taxon>
        <taxon>Pseudomonadati</taxon>
        <taxon>Bacteroidota</taxon>
        <taxon>Flavobacteriia</taxon>
        <taxon>Flavobacteriales</taxon>
        <taxon>Flavobacteriaceae</taxon>
        <taxon>Aequorivita</taxon>
    </lineage>
</organism>
<gene>
    <name evidence="3" type="ORF">MB09_15105</name>
</gene>
<protein>
    <submittedName>
        <fullName evidence="3">Transcriptional regulator</fullName>
    </submittedName>
</protein>
<dbReference type="InterPro" id="IPR011006">
    <property type="entry name" value="CheY-like_superfamily"/>
</dbReference>
<dbReference type="Proteomes" id="UP000033497">
    <property type="component" value="Unassembled WGS sequence"/>
</dbReference>
<feature type="modified residue" description="4-aspartylphosphate" evidence="1">
    <location>
        <position position="67"/>
    </location>
</feature>
<dbReference type="Gene3D" id="3.40.50.2300">
    <property type="match status" value="1"/>
</dbReference>
<dbReference type="SUPFAM" id="SSF52172">
    <property type="entry name" value="CheY-like"/>
    <property type="match status" value="1"/>
</dbReference>
<evidence type="ECO:0000256" key="1">
    <source>
        <dbReference type="PROSITE-ProRule" id="PRU00169"/>
    </source>
</evidence>
<dbReference type="PROSITE" id="PS50110">
    <property type="entry name" value="RESPONSE_REGULATORY"/>
    <property type="match status" value="1"/>
</dbReference>
<dbReference type="InterPro" id="IPR001789">
    <property type="entry name" value="Sig_transdc_resp-reg_receiver"/>
</dbReference>
<dbReference type="PANTHER" id="PTHR45566">
    <property type="entry name" value="HTH-TYPE TRANSCRIPTIONAL REGULATOR YHJB-RELATED"/>
    <property type="match status" value="1"/>
</dbReference>
<keyword evidence="4" id="KW-1185">Reference proteome</keyword>
<feature type="domain" description="Response regulatory" evidence="2">
    <location>
        <begin position="7"/>
        <end position="139"/>
    </location>
</feature>
<evidence type="ECO:0000313" key="3">
    <source>
        <dbReference type="EMBL" id="KJJ37295.1"/>
    </source>
</evidence>
<evidence type="ECO:0000259" key="2">
    <source>
        <dbReference type="PROSITE" id="PS50110"/>
    </source>
</evidence>
<dbReference type="Pfam" id="PF00072">
    <property type="entry name" value="Response_reg"/>
    <property type="match status" value="1"/>
</dbReference>
<dbReference type="RefSeq" id="WP_045081749.1">
    <property type="nucleotide sequence ID" value="NZ_JSVU01000016.1"/>
</dbReference>
<reference evidence="3 4" key="1">
    <citation type="submission" date="2014-10" db="EMBL/GenBank/DDBJ databases">
        <title>Genome sequencing of Vitellibacter vladivostokensis KMM 3516.</title>
        <authorList>
            <person name="Thevarajoo S."/>
            <person name="Selvaratnam C."/>
            <person name="Goh K.M."/>
            <person name="Chong C.S."/>
        </authorList>
    </citation>
    <scope>NUCLEOTIDE SEQUENCE [LARGE SCALE GENOMIC DNA]</scope>
    <source>
        <strain evidence="3 4">KMM 3516</strain>
    </source>
</reference>
<name>A0ABR5DEU8_9FLAO</name>
<dbReference type="InterPro" id="IPR051015">
    <property type="entry name" value="EvgA-like"/>
</dbReference>
<evidence type="ECO:0000313" key="4">
    <source>
        <dbReference type="Proteomes" id="UP000033497"/>
    </source>
</evidence>
<keyword evidence="1" id="KW-0597">Phosphoprotein</keyword>